<comment type="caution">
    <text evidence="2">The sequence shown here is derived from an EMBL/GenBank/DDBJ whole genome shotgun (WGS) entry which is preliminary data.</text>
</comment>
<sequence length="113" mass="12401">MKDISVDRDYSLYLLSMSASNLCKTVTSKDSGVVESSKEKLEKGTGISLCTCKGDEMNKYSEKRTGSSATKITTTENSRIKMSSAPAEERCLGSDLYNILLRRRGRFGDQGLA</sequence>
<accession>A0ABD1WLR3</accession>
<evidence type="ECO:0000256" key="1">
    <source>
        <dbReference type="SAM" id="MobiDB-lite"/>
    </source>
</evidence>
<gene>
    <name evidence="2" type="ORF">Fot_11198</name>
</gene>
<dbReference type="EMBL" id="JBFOLJ010000003">
    <property type="protein sequence ID" value="KAL2549668.1"/>
    <property type="molecule type" value="Genomic_DNA"/>
</dbReference>
<organism evidence="2 3">
    <name type="scientific">Forsythia ovata</name>
    <dbReference type="NCBI Taxonomy" id="205694"/>
    <lineage>
        <taxon>Eukaryota</taxon>
        <taxon>Viridiplantae</taxon>
        <taxon>Streptophyta</taxon>
        <taxon>Embryophyta</taxon>
        <taxon>Tracheophyta</taxon>
        <taxon>Spermatophyta</taxon>
        <taxon>Magnoliopsida</taxon>
        <taxon>eudicotyledons</taxon>
        <taxon>Gunneridae</taxon>
        <taxon>Pentapetalae</taxon>
        <taxon>asterids</taxon>
        <taxon>lamiids</taxon>
        <taxon>Lamiales</taxon>
        <taxon>Oleaceae</taxon>
        <taxon>Forsythieae</taxon>
        <taxon>Forsythia</taxon>
    </lineage>
</organism>
<evidence type="ECO:0000313" key="2">
    <source>
        <dbReference type="EMBL" id="KAL2549668.1"/>
    </source>
</evidence>
<protein>
    <submittedName>
        <fullName evidence="2">Uncharacterized protein</fullName>
    </submittedName>
</protein>
<name>A0ABD1WLR3_9LAMI</name>
<evidence type="ECO:0000313" key="3">
    <source>
        <dbReference type="Proteomes" id="UP001604277"/>
    </source>
</evidence>
<proteinExistence type="predicted"/>
<feature type="compositionally biased region" description="Polar residues" evidence="1">
    <location>
        <begin position="66"/>
        <end position="81"/>
    </location>
</feature>
<keyword evidence="3" id="KW-1185">Reference proteome</keyword>
<dbReference type="Proteomes" id="UP001604277">
    <property type="component" value="Unassembled WGS sequence"/>
</dbReference>
<feature type="region of interest" description="Disordered" evidence="1">
    <location>
        <begin position="63"/>
        <end position="86"/>
    </location>
</feature>
<dbReference type="AlphaFoldDB" id="A0ABD1WLR3"/>
<reference evidence="3" key="1">
    <citation type="submission" date="2024-07" db="EMBL/GenBank/DDBJ databases">
        <title>Two chromosome-level genome assemblies of Korean endemic species Abeliophyllum distichum and Forsythia ovata (Oleaceae).</title>
        <authorList>
            <person name="Jang H."/>
        </authorList>
    </citation>
    <scope>NUCLEOTIDE SEQUENCE [LARGE SCALE GENOMIC DNA]</scope>
</reference>